<evidence type="ECO:0000313" key="7">
    <source>
        <dbReference type="Proteomes" id="UP001527882"/>
    </source>
</evidence>
<keyword evidence="3" id="KW-0804">Transcription</keyword>
<evidence type="ECO:0000256" key="3">
    <source>
        <dbReference type="ARBA" id="ARBA00023163"/>
    </source>
</evidence>
<protein>
    <submittedName>
        <fullName evidence="6">TetR/AcrR family transcriptional regulator</fullName>
    </submittedName>
</protein>
<reference evidence="6 7" key="1">
    <citation type="submission" date="2022-12" db="EMBL/GenBank/DDBJ databases">
        <title>Draft genome sequence of Paenibacillus sp. dW9.</title>
        <authorList>
            <person name="Choi E.-W."/>
            <person name="Kim D.-U."/>
        </authorList>
    </citation>
    <scope>NUCLEOTIDE SEQUENCE [LARGE SCALE GENOMIC DNA]</scope>
    <source>
        <strain evidence="7">dW9</strain>
    </source>
</reference>
<name>A0ABT4QCA5_9BACL</name>
<proteinExistence type="predicted"/>
<dbReference type="Proteomes" id="UP001527882">
    <property type="component" value="Unassembled WGS sequence"/>
</dbReference>
<dbReference type="Gene3D" id="1.10.357.10">
    <property type="entry name" value="Tetracycline Repressor, domain 2"/>
    <property type="match status" value="1"/>
</dbReference>
<evidence type="ECO:0000256" key="2">
    <source>
        <dbReference type="ARBA" id="ARBA00023125"/>
    </source>
</evidence>
<evidence type="ECO:0000256" key="4">
    <source>
        <dbReference type="PROSITE-ProRule" id="PRU00335"/>
    </source>
</evidence>
<dbReference type="RefSeq" id="WP_269883020.1">
    <property type="nucleotide sequence ID" value="NZ_JAQAGZ010000012.1"/>
</dbReference>
<evidence type="ECO:0000259" key="5">
    <source>
        <dbReference type="PROSITE" id="PS50977"/>
    </source>
</evidence>
<comment type="caution">
    <text evidence="6">The sequence shown here is derived from an EMBL/GenBank/DDBJ whole genome shotgun (WGS) entry which is preliminary data.</text>
</comment>
<organism evidence="6 7">
    <name type="scientific">Paenibacillus gyeongsangnamensis</name>
    <dbReference type="NCBI Taxonomy" id="3388067"/>
    <lineage>
        <taxon>Bacteria</taxon>
        <taxon>Bacillati</taxon>
        <taxon>Bacillota</taxon>
        <taxon>Bacilli</taxon>
        <taxon>Bacillales</taxon>
        <taxon>Paenibacillaceae</taxon>
        <taxon>Paenibacillus</taxon>
    </lineage>
</organism>
<dbReference type="EMBL" id="JAQAGZ010000012">
    <property type="protein sequence ID" value="MCZ8514496.1"/>
    <property type="molecule type" value="Genomic_DNA"/>
</dbReference>
<dbReference type="Pfam" id="PF00440">
    <property type="entry name" value="TetR_N"/>
    <property type="match status" value="1"/>
</dbReference>
<keyword evidence="7" id="KW-1185">Reference proteome</keyword>
<dbReference type="InterPro" id="IPR009057">
    <property type="entry name" value="Homeodomain-like_sf"/>
</dbReference>
<dbReference type="PROSITE" id="PS50977">
    <property type="entry name" value="HTH_TETR_2"/>
    <property type="match status" value="1"/>
</dbReference>
<sequence>MPGKQELRSEETRKAILQAAGDLFATRGFDAVTMREIAKAAGCSHTTIYIYYKDKEALLHQLSMPPLRELQERFERTLGAAGHPDGQLQEVSLSFIRFCLANRNMHHLFFMTGSERVDAASPRSELNALRNALFGLLQHAVGRSLGLAAEDPRLLAFSRIYFYMLHGIVGTYASSEEPPQTLLERLTPTFEEAVDVMLCGFKERLNR</sequence>
<dbReference type="PRINTS" id="PR00455">
    <property type="entry name" value="HTHTETR"/>
</dbReference>
<dbReference type="InterPro" id="IPR001647">
    <property type="entry name" value="HTH_TetR"/>
</dbReference>
<dbReference type="PANTHER" id="PTHR30055">
    <property type="entry name" value="HTH-TYPE TRANSCRIPTIONAL REGULATOR RUTR"/>
    <property type="match status" value="1"/>
</dbReference>
<evidence type="ECO:0000313" key="6">
    <source>
        <dbReference type="EMBL" id="MCZ8514496.1"/>
    </source>
</evidence>
<dbReference type="PANTHER" id="PTHR30055:SF234">
    <property type="entry name" value="HTH-TYPE TRANSCRIPTIONAL REGULATOR BETI"/>
    <property type="match status" value="1"/>
</dbReference>
<feature type="domain" description="HTH tetR-type" evidence="5">
    <location>
        <begin position="10"/>
        <end position="70"/>
    </location>
</feature>
<dbReference type="InterPro" id="IPR050109">
    <property type="entry name" value="HTH-type_TetR-like_transc_reg"/>
</dbReference>
<accession>A0ABT4QCA5</accession>
<keyword evidence="1" id="KW-0805">Transcription regulation</keyword>
<feature type="DNA-binding region" description="H-T-H motif" evidence="4">
    <location>
        <begin position="33"/>
        <end position="52"/>
    </location>
</feature>
<dbReference type="SUPFAM" id="SSF46689">
    <property type="entry name" value="Homeodomain-like"/>
    <property type="match status" value="1"/>
</dbReference>
<keyword evidence="2 4" id="KW-0238">DNA-binding</keyword>
<gene>
    <name evidence="6" type="ORF">O9H85_19130</name>
</gene>
<evidence type="ECO:0000256" key="1">
    <source>
        <dbReference type="ARBA" id="ARBA00023015"/>
    </source>
</evidence>